<dbReference type="NCBIfam" id="NF045758">
    <property type="entry name" value="YlxM"/>
    <property type="match status" value="1"/>
</dbReference>
<dbReference type="InterPro" id="IPR007394">
    <property type="entry name" value="UPF0122"/>
</dbReference>
<dbReference type="PANTHER" id="PTHR40083">
    <property type="entry name" value="UPF0122 PROTEIN CBO2450/CLC_2298"/>
    <property type="match status" value="1"/>
</dbReference>
<dbReference type="Pfam" id="PF04297">
    <property type="entry name" value="UPF0122"/>
    <property type="match status" value="1"/>
</dbReference>
<reference evidence="4" key="1">
    <citation type="submission" date="2015-09" db="EMBL/GenBank/DDBJ databases">
        <authorList>
            <consortium name="Pathogen Informatics"/>
        </authorList>
    </citation>
    <scope>NUCLEOTIDE SEQUENCE</scope>
    <source>
        <strain evidence="4">2789STDY5834896</strain>
    </source>
</reference>
<dbReference type="SUPFAM" id="SSF88659">
    <property type="entry name" value="Sigma3 and sigma4 domains of RNA polymerase sigma factors"/>
    <property type="match status" value="1"/>
</dbReference>
<gene>
    <name evidence="4" type="ORF">SAMEA3545359_02655</name>
</gene>
<dbReference type="GO" id="GO:0003677">
    <property type="term" value="F:DNA binding"/>
    <property type="evidence" value="ECO:0007669"/>
    <property type="project" value="UniProtKB-KW"/>
</dbReference>
<dbReference type="EMBL" id="FMHG01000003">
    <property type="protein sequence ID" value="SCJ89628.1"/>
    <property type="molecule type" value="Genomic_DNA"/>
</dbReference>
<evidence type="ECO:0000256" key="1">
    <source>
        <dbReference type="ARBA" id="ARBA00008720"/>
    </source>
</evidence>
<dbReference type="HAMAP" id="MF_00245">
    <property type="entry name" value="UPF0122"/>
    <property type="match status" value="1"/>
</dbReference>
<dbReference type="AlphaFoldDB" id="A0A1C6K5U2"/>
<comment type="function">
    <text evidence="2 3">Might take part in the signal recognition particle (SRP) pathway. This is inferred from the conservation of its genetic proximity to ftsY/ffh. May be a regulatory protein.</text>
</comment>
<keyword evidence="4" id="KW-0238">DNA-binding</keyword>
<comment type="similarity">
    <text evidence="1 3">Belongs to the UPF0122 family.</text>
</comment>
<accession>A0A1C6K5U2</accession>
<name>A0A1C6K5U2_9FIRM</name>
<dbReference type="PANTHER" id="PTHR40083:SF1">
    <property type="entry name" value="UPF0122 PROTEIN YLXM"/>
    <property type="match status" value="1"/>
</dbReference>
<dbReference type="InterPro" id="IPR036388">
    <property type="entry name" value="WH-like_DNA-bd_sf"/>
</dbReference>
<sequence length="120" mass="13535">MAKDLKMSLLCDFYGDLLTDKQRDCLELYYDQDLSLGEIAENTGITRQGVRDSIKRGEATLLEMEGALGLCAKERQNYGHLARITEQAKNILPYGDGTPYAAEIRRCVQEILDAVEEMSR</sequence>
<dbReference type="InterPro" id="IPR013324">
    <property type="entry name" value="RNA_pol_sigma_r3/r4-like"/>
</dbReference>
<evidence type="ECO:0000256" key="2">
    <source>
        <dbReference type="ARBA" id="ARBA00024764"/>
    </source>
</evidence>
<organism evidence="4">
    <name type="scientific">uncultured Anaerotruncus sp</name>
    <dbReference type="NCBI Taxonomy" id="905011"/>
    <lineage>
        <taxon>Bacteria</taxon>
        <taxon>Bacillati</taxon>
        <taxon>Bacillota</taxon>
        <taxon>Clostridia</taxon>
        <taxon>Eubacteriales</taxon>
        <taxon>Oscillospiraceae</taxon>
        <taxon>Anaerotruncus</taxon>
        <taxon>environmental samples</taxon>
    </lineage>
</organism>
<dbReference type="InterPro" id="IPR054831">
    <property type="entry name" value="UPF0122_fam_protein"/>
</dbReference>
<evidence type="ECO:0000256" key="3">
    <source>
        <dbReference type="HAMAP-Rule" id="MF_00245"/>
    </source>
</evidence>
<dbReference type="Gene3D" id="1.10.10.10">
    <property type="entry name" value="Winged helix-like DNA-binding domain superfamily/Winged helix DNA-binding domain"/>
    <property type="match status" value="1"/>
</dbReference>
<proteinExistence type="inferred from homology"/>
<protein>
    <recommendedName>
        <fullName evidence="3">UPF0122 protein SAMEA3545359_02655</fullName>
    </recommendedName>
</protein>
<evidence type="ECO:0000313" key="4">
    <source>
        <dbReference type="EMBL" id="SCJ89628.1"/>
    </source>
</evidence>